<feature type="domain" description="tRNA(Ile)-lysidine/2-thiocytidine synthase N-terminal" evidence="2">
    <location>
        <begin position="25"/>
        <end position="193"/>
    </location>
</feature>
<evidence type="ECO:0000313" key="4">
    <source>
        <dbReference type="Proteomes" id="UP000294682"/>
    </source>
</evidence>
<dbReference type="GO" id="GO:0016740">
    <property type="term" value="F:transferase activity"/>
    <property type="evidence" value="ECO:0007669"/>
    <property type="project" value="UniProtKB-KW"/>
</dbReference>
<dbReference type="CDD" id="cd24138">
    <property type="entry name" value="TtcA-like"/>
    <property type="match status" value="1"/>
</dbReference>
<dbReference type="GO" id="GO:0008033">
    <property type="term" value="P:tRNA processing"/>
    <property type="evidence" value="ECO:0007669"/>
    <property type="project" value="InterPro"/>
</dbReference>
<name>A0A9X8UM69_9FIRM</name>
<keyword evidence="4" id="KW-1185">Reference proteome</keyword>
<reference evidence="3 4" key="1">
    <citation type="submission" date="2019-03" db="EMBL/GenBank/DDBJ databases">
        <title>Genomic Encyclopedia of Type Strains, Phase IV (KMG-IV): sequencing the most valuable type-strain genomes for metagenomic binning, comparative biology and taxonomic classification.</title>
        <authorList>
            <person name="Goeker M."/>
        </authorList>
    </citation>
    <scope>NUCLEOTIDE SEQUENCE [LARGE SCALE GENOMIC DNA]</scope>
    <source>
        <strain evidence="3 4">DSM 100433</strain>
    </source>
</reference>
<keyword evidence="1" id="KW-0808">Transferase</keyword>
<dbReference type="Proteomes" id="UP000294682">
    <property type="component" value="Unassembled WGS sequence"/>
</dbReference>
<protein>
    <submittedName>
        <fullName evidence="3">tRNA(Ile)-lysidine synthase TilS/MesJ</fullName>
    </submittedName>
</protein>
<dbReference type="EMBL" id="SLUK01000001">
    <property type="protein sequence ID" value="TCL45347.1"/>
    <property type="molecule type" value="Genomic_DNA"/>
</dbReference>
<comment type="caution">
    <text evidence="3">The sequence shown here is derived from an EMBL/GenBank/DDBJ whole genome shotgun (WGS) entry which is preliminary data.</text>
</comment>
<dbReference type="Gene3D" id="3.40.50.620">
    <property type="entry name" value="HUPs"/>
    <property type="match status" value="1"/>
</dbReference>
<sequence length="237" mass="26819">MVQKIAGYMRKAIAEYQMLEPGDRLALGISGGKDSLAMLAGLCRLREYLDIPFDMEAFTLDPGFSGEQTDYSPIEALCREWGVPYTVRRTGIGEIIFDVRKEQNPCSLCARMRRGALHDLCKEHGCNKLALGHNWDDAVETFVMNLFQEGRIGCFSPVTYLSRKDLTVIRPLIYAPEKEILGAVRKEGLPIVKSKCPVDKTTNRQQTKDWLAEMDQKDHGFSKRLFGAMKRAHVDGW</sequence>
<dbReference type="InterPro" id="IPR035107">
    <property type="entry name" value="tRNA_thiolation_TtcA_Ctu1"/>
</dbReference>
<dbReference type="PANTHER" id="PTHR43686">
    <property type="entry name" value="SULFURTRANSFERASE-RELATED"/>
    <property type="match status" value="1"/>
</dbReference>
<dbReference type="InterPro" id="IPR014729">
    <property type="entry name" value="Rossmann-like_a/b/a_fold"/>
</dbReference>
<dbReference type="SUPFAM" id="SSF52402">
    <property type="entry name" value="Adenine nucleotide alpha hydrolases-like"/>
    <property type="match status" value="1"/>
</dbReference>
<dbReference type="Pfam" id="PF01171">
    <property type="entry name" value="ATP_bind_3"/>
    <property type="match status" value="1"/>
</dbReference>
<gene>
    <name evidence="3" type="ORF">EDD78_101330</name>
</gene>
<dbReference type="InterPro" id="IPR011063">
    <property type="entry name" value="TilS/TtcA_N"/>
</dbReference>
<evidence type="ECO:0000256" key="1">
    <source>
        <dbReference type="ARBA" id="ARBA00022679"/>
    </source>
</evidence>
<evidence type="ECO:0000259" key="2">
    <source>
        <dbReference type="Pfam" id="PF01171"/>
    </source>
</evidence>
<dbReference type="AlphaFoldDB" id="A0A9X8UM69"/>
<dbReference type="RefSeq" id="WP_341455969.1">
    <property type="nucleotide sequence ID" value="NZ_SLUK01000001.1"/>
</dbReference>
<accession>A0A9X8UM69</accession>
<proteinExistence type="predicted"/>
<evidence type="ECO:0000313" key="3">
    <source>
        <dbReference type="EMBL" id="TCL45347.1"/>
    </source>
</evidence>
<dbReference type="PIRSF" id="PIRSF004976">
    <property type="entry name" value="ATPase_YdaO"/>
    <property type="match status" value="1"/>
</dbReference>
<dbReference type="PANTHER" id="PTHR43686:SF1">
    <property type="entry name" value="AMINOTRAN_5 DOMAIN-CONTAINING PROTEIN"/>
    <property type="match status" value="1"/>
</dbReference>
<organism evidence="3 4">
    <name type="scientific">Harryflintia acetispora</name>
    <dbReference type="NCBI Taxonomy" id="1849041"/>
    <lineage>
        <taxon>Bacteria</taxon>
        <taxon>Bacillati</taxon>
        <taxon>Bacillota</taxon>
        <taxon>Clostridia</taxon>
        <taxon>Eubacteriales</taxon>
        <taxon>Oscillospiraceae</taxon>
        <taxon>Harryflintia</taxon>
    </lineage>
</organism>